<dbReference type="PATRIC" id="fig|87541.4.peg.85"/>
<comment type="similarity">
    <text evidence="1">Belongs to the UPF0213 family.</text>
</comment>
<dbReference type="SUPFAM" id="SSF82771">
    <property type="entry name" value="GIY-YIG endonuclease"/>
    <property type="match status" value="1"/>
</dbReference>
<feature type="domain" description="GIY-YIG" evidence="2">
    <location>
        <begin position="2"/>
        <end position="79"/>
    </location>
</feature>
<dbReference type="EMBL" id="PKGZ01000005">
    <property type="protein sequence ID" value="PKY91116.1"/>
    <property type="molecule type" value="Genomic_DNA"/>
</dbReference>
<protein>
    <submittedName>
        <fullName evidence="3">GIY-YIG catalytic domain protein</fullName>
    </submittedName>
    <submittedName>
        <fullName evidence="4">GIY-YIG nuclease family protein</fullName>
    </submittedName>
</protein>
<accession>A0A133Y4V2</accession>
<dbReference type="EMBL" id="LSCQ01000010">
    <property type="protein sequence ID" value="KXB38155.1"/>
    <property type="molecule type" value="Genomic_DNA"/>
</dbReference>
<dbReference type="STRING" id="87541.AWM71_04220"/>
<dbReference type="InterPro" id="IPR000305">
    <property type="entry name" value="GIY-YIG_endonuc"/>
</dbReference>
<keyword evidence="6" id="KW-1185">Reference proteome</keyword>
<dbReference type="AlphaFoldDB" id="A0A133Y4V2"/>
<name>A0A133Y4V2_9LACT</name>
<dbReference type="PANTHER" id="PTHR34477">
    <property type="entry name" value="UPF0213 PROTEIN YHBQ"/>
    <property type="match status" value="1"/>
</dbReference>
<evidence type="ECO:0000313" key="6">
    <source>
        <dbReference type="Proteomes" id="UP000234775"/>
    </source>
</evidence>
<dbReference type="Pfam" id="PF01541">
    <property type="entry name" value="GIY-YIG"/>
    <property type="match status" value="1"/>
</dbReference>
<reference evidence="3 5" key="1">
    <citation type="submission" date="2016-01" db="EMBL/GenBank/DDBJ databases">
        <authorList>
            <person name="Oliw E.H."/>
        </authorList>
    </citation>
    <scope>NUCLEOTIDE SEQUENCE [LARGE SCALE GENOMIC DNA]</scope>
    <source>
        <strain evidence="3 5">KA00635</strain>
    </source>
</reference>
<organism evidence="3 5">
    <name type="scientific">Aerococcus christensenii</name>
    <dbReference type="NCBI Taxonomy" id="87541"/>
    <lineage>
        <taxon>Bacteria</taxon>
        <taxon>Bacillati</taxon>
        <taxon>Bacillota</taxon>
        <taxon>Bacilli</taxon>
        <taxon>Lactobacillales</taxon>
        <taxon>Aerococcaceae</taxon>
        <taxon>Aerococcus</taxon>
    </lineage>
</organism>
<evidence type="ECO:0000313" key="3">
    <source>
        <dbReference type="EMBL" id="KXB38155.1"/>
    </source>
</evidence>
<gene>
    <name evidence="4" type="ORF">CYJ27_06675</name>
    <name evidence="3" type="ORF">HMPREF3187_00085</name>
</gene>
<dbReference type="PANTHER" id="PTHR34477:SF1">
    <property type="entry name" value="UPF0213 PROTEIN YHBQ"/>
    <property type="match status" value="1"/>
</dbReference>
<proteinExistence type="inferred from homology"/>
<evidence type="ECO:0000256" key="1">
    <source>
        <dbReference type="ARBA" id="ARBA00007435"/>
    </source>
</evidence>
<dbReference type="Gene3D" id="3.40.1440.10">
    <property type="entry name" value="GIY-YIG endonuclease"/>
    <property type="match status" value="1"/>
</dbReference>
<dbReference type="InterPro" id="IPR050190">
    <property type="entry name" value="UPF0213_domain"/>
</dbReference>
<comment type="caution">
    <text evidence="3">The sequence shown here is derived from an EMBL/GenBank/DDBJ whole genome shotgun (WGS) entry which is preliminary data.</text>
</comment>
<dbReference type="Proteomes" id="UP000234775">
    <property type="component" value="Unassembled WGS sequence"/>
</dbReference>
<dbReference type="Proteomes" id="UP000070422">
    <property type="component" value="Unassembled WGS sequence"/>
</dbReference>
<evidence type="ECO:0000259" key="2">
    <source>
        <dbReference type="PROSITE" id="PS50164"/>
    </source>
</evidence>
<evidence type="ECO:0000313" key="5">
    <source>
        <dbReference type="Proteomes" id="UP000070422"/>
    </source>
</evidence>
<sequence length="106" mass="12558">MKRYYMYVLVCADGTLYTGYTSDLERREREHQTGNGAKYTRPAYRRPCRMIYSASYATKSLAMKAEYRFKQLSRKEKEARLKAEGVQGFGVTPKYKRVDTWKDEEE</sequence>
<dbReference type="RefSeq" id="WP_060936294.1">
    <property type="nucleotide sequence ID" value="NZ_JASOZP010000005.1"/>
</dbReference>
<evidence type="ECO:0000313" key="4">
    <source>
        <dbReference type="EMBL" id="PKY91116.1"/>
    </source>
</evidence>
<dbReference type="PROSITE" id="PS50164">
    <property type="entry name" value="GIY_YIG"/>
    <property type="match status" value="1"/>
</dbReference>
<dbReference type="InterPro" id="IPR035901">
    <property type="entry name" value="GIY-YIG_endonuc_sf"/>
</dbReference>
<reference evidence="4 6" key="2">
    <citation type="submission" date="2017-12" db="EMBL/GenBank/DDBJ databases">
        <title>Phylogenetic diversity of female urinary microbiome.</title>
        <authorList>
            <person name="Thomas-White K."/>
            <person name="Wolfe A.J."/>
        </authorList>
    </citation>
    <scope>NUCLEOTIDE SEQUENCE [LARGE SCALE GENOMIC DNA]</scope>
    <source>
        <strain evidence="4 6">UMB0844</strain>
    </source>
</reference>
<dbReference type="CDD" id="cd10456">
    <property type="entry name" value="GIY-YIG_UPF0213"/>
    <property type="match status" value="1"/>
</dbReference>
<dbReference type="OrthoDB" id="9807770at2"/>